<evidence type="ECO:0000313" key="4">
    <source>
        <dbReference type="Proteomes" id="UP000763557"/>
    </source>
</evidence>
<organism evidence="3 4">
    <name type="scientific">Kibdelosporangium persicum</name>
    <dbReference type="NCBI Taxonomy" id="2698649"/>
    <lineage>
        <taxon>Bacteria</taxon>
        <taxon>Bacillati</taxon>
        <taxon>Actinomycetota</taxon>
        <taxon>Actinomycetes</taxon>
        <taxon>Pseudonocardiales</taxon>
        <taxon>Pseudonocardiaceae</taxon>
        <taxon>Kibdelosporangium</taxon>
    </lineage>
</organism>
<dbReference type="PANTHER" id="PTHR46865">
    <property type="entry name" value="OXIDOREDUCTASE-RELATED"/>
    <property type="match status" value="1"/>
</dbReference>
<name>A0ABX2EYV3_9PSEU</name>
<comment type="caution">
    <text evidence="3">The sequence shown here is derived from an EMBL/GenBank/DDBJ whole genome shotgun (WGS) entry which is preliminary data.</text>
</comment>
<proteinExistence type="predicted"/>
<reference evidence="3 4" key="1">
    <citation type="submission" date="2020-01" db="EMBL/GenBank/DDBJ databases">
        <title>Kibdelosporangium persica a novel Actinomycetes from a hot desert in Iran.</title>
        <authorList>
            <person name="Safaei N."/>
            <person name="Zaburannyi N."/>
            <person name="Mueller R."/>
            <person name="Wink J."/>
        </authorList>
    </citation>
    <scope>NUCLEOTIDE SEQUENCE [LARGE SCALE GENOMIC DNA]</scope>
    <source>
        <strain evidence="3 4">4NS15</strain>
    </source>
</reference>
<dbReference type="Gene3D" id="3.50.50.60">
    <property type="entry name" value="FAD/NAD(P)-binding domain"/>
    <property type="match status" value="1"/>
</dbReference>
<gene>
    <name evidence="3" type="ORF">GC106_14290</name>
</gene>
<dbReference type="InterPro" id="IPR036188">
    <property type="entry name" value="FAD/NAD-bd_sf"/>
</dbReference>
<evidence type="ECO:0000259" key="2">
    <source>
        <dbReference type="Pfam" id="PF01494"/>
    </source>
</evidence>
<dbReference type="Pfam" id="PF01494">
    <property type="entry name" value="FAD_binding_3"/>
    <property type="match status" value="1"/>
</dbReference>
<dbReference type="InterPro" id="IPR051704">
    <property type="entry name" value="FAD_aromatic-hydroxylase"/>
</dbReference>
<dbReference type="InterPro" id="IPR002938">
    <property type="entry name" value="FAD-bd"/>
</dbReference>
<feature type="domain" description="FAD-binding" evidence="2">
    <location>
        <begin position="3"/>
        <end position="319"/>
    </location>
</feature>
<dbReference type="RefSeq" id="WP_173125841.1">
    <property type="nucleotide sequence ID" value="NZ_CBCSGW010000007.1"/>
</dbReference>
<feature type="region of interest" description="Disordered" evidence="1">
    <location>
        <begin position="342"/>
        <end position="371"/>
    </location>
</feature>
<protein>
    <submittedName>
        <fullName evidence="3">FAD-dependent urate hydroxylase</fullName>
    </submittedName>
</protein>
<evidence type="ECO:0000256" key="1">
    <source>
        <dbReference type="SAM" id="MobiDB-lite"/>
    </source>
</evidence>
<keyword evidence="4" id="KW-1185">Reference proteome</keyword>
<dbReference type="Proteomes" id="UP000763557">
    <property type="component" value="Unassembled WGS sequence"/>
</dbReference>
<accession>A0ABX2EYV3</accession>
<dbReference type="Gene3D" id="3.30.9.10">
    <property type="entry name" value="D-Amino Acid Oxidase, subunit A, domain 2"/>
    <property type="match status" value="1"/>
</dbReference>
<dbReference type="SUPFAM" id="SSF51905">
    <property type="entry name" value="FAD/NAD(P)-binding domain"/>
    <property type="match status" value="1"/>
</dbReference>
<evidence type="ECO:0000313" key="3">
    <source>
        <dbReference type="EMBL" id="NRN64223.1"/>
    </source>
</evidence>
<dbReference type="EMBL" id="JAAATY010000003">
    <property type="protein sequence ID" value="NRN64223.1"/>
    <property type="molecule type" value="Genomic_DNA"/>
</dbReference>
<dbReference type="PANTHER" id="PTHR46865:SF2">
    <property type="entry name" value="MONOOXYGENASE"/>
    <property type="match status" value="1"/>
</dbReference>
<sequence length="371" mass="40509">MRNVLISGAGVAGLALAYWVRQAGYSVTVVERSNGLRPGGQAVDIRGVALDVMNRMGLGEQMRAARTRMRGMSMVDGSGNELFRSEEFALSSGRLDSDDVEILREDLTEMLYQATTDSVEFVFGDTITALDQIEHGVRVEFEHGGWRTFDFVIGADGTHSVVRRLAFGPEQDFVRHLGQYLAVFPADNFLELDNWQVWFTDQASGSGGVAYPVRGNTELRVTLGFAAEQLDYDYRDVARQKQLMTERLTGLGWEVPRLLSAMNEAPAFYFDAMAQIHMDRWTNGRVALVGDAAYCASPLSGQGTSLALVGAYVLAQELGDSFGTYESRMRPFVGLNQALATENPAGPAPEESVERAKNAISLDVPAPAEAG</sequence>
<dbReference type="PRINTS" id="PR00420">
    <property type="entry name" value="RNGMNOXGNASE"/>
</dbReference>